<dbReference type="AlphaFoldDB" id="A0A7J7KBA3"/>
<dbReference type="EC" id="3.4.19.9" evidence="2"/>
<evidence type="ECO:0000313" key="5">
    <source>
        <dbReference type="EMBL" id="KAF6035214.1"/>
    </source>
</evidence>
<keyword evidence="2" id="KW-0378">Hydrolase</keyword>
<evidence type="ECO:0000259" key="4">
    <source>
        <dbReference type="Pfam" id="PF00117"/>
    </source>
</evidence>
<evidence type="ECO:0000313" key="6">
    <source>
        <dbReference type="Proteomes" id="UP000593567"/>
    </source>
</evidence>
<keyword evidence="3" id="KW-0732">Signal</keyword>
<dbReference type="PANTHER" id="PTHR11315:SF0">
    <property type="entry name" value="FOLATE GAMMA-GLUTAMYL HYDROLASE"/>
    <property type="match status" value="1"/>
</dbReference>
<dbReference type="SUPFAM" id="SSF52317">
    <property type="entry name" value="Class I glutamine amidotransferase-like"/>
    <property type="match status" value="1"/>
</dbReference>
<proteinExistence type="predicted"/>
<dbReference type="GO" id="GO:0034722">
    <property type="term" value="F:gamma-glutamyl-peptidase activity"/>
    <property type="evidence" value="ECO:0007669"/>
    <property type="project" value="UniProtKB-UniRule"/>
</dbReference>
<dbReference type="GO" id="GO:0046900">
    <property type="term" value="P:tetrahydrofolylpolyglutamate metabolic process"/>
    <property type="evidence" value="ECO:0007669"/>
    <property type="project" value="TreeGrafter"/>
</dbReference>
<feature type="active site" description="Proton donor" evidence="1">
    <location>
        <position position="234"/>
    </location>
</feature>
<dbReference type="PROSITE" id="PS51273">
    <property type="entry name" value="GATASE_TYPE_1"/>
    <property type="match status" value="1"/>
</dbReference>
<dbReference type="PROSITE" id="PS51275">
    <property type="entry name" value="PEPTIDASE_C26_GGH"/>
    <property type="match status" value="1"/>
</dbReference>
<comment type="catalytic activity">
    <reaction evidence="2">
        <text>(6S)-5,6,7,8-tetrahydrofolyl-(gamma-L-Glu)(n) + (n-1) H2O = (6S)-5,6,7,8-tetrahydrofolate + (n-1) L-glutamate</text>
        <dbReference type="Rhea" id="RHEA:56784"/>
        <dbReference type="Rhea" id="RHEA-COMP:14738"/>
        <dbReference type="ChEBI" id="CHEBI:15377"/>
        <dbReference type="ChEBI" id="CHEBI:29985"/>
        <dbReference type="ChEBI" id="CHEBI:57453"/>
        <dbReference type="ChEBI" id="CHEBI:141005"/>
        <dbReference type="EC" id="3.4.19.9"/>
    </reaction>
</comment>
<comment type="caution">
    <text evidence="5">The sequence shown here is derived from an EMBL/GenBank/DDBJ whole genome shotgun (WGS) entry which is preliminary data.</text>
</comment>
<dbReference type="EMBL" id="VXIV02000914">
    <property type="protein sequence ID" value="KAF6035214.1"/>
    <property type="molecule type" value="Genomic_DNA"/>
</dbReference>
<dbReference type="InterPro" id="IPR017926">
    <property type="entry name" value="GATASE"/>
</dbReference>
<gene>
    <name evidence="5" type="ORF">EB796_006480</name>
</gene>
<protein>
    <recommendedName>
        <fullName evidence="2">folate gamma-glutamyl hydrolase</fullName>
        <ecNumber evidence="2">3.4.19.9</ecNumber>
    </recommendedName>
</protein>
<dbReference type="Gene3D" id="3.40.50.880">
    <property type="match status" value="1"/>
</dbReference>
<feature type="active site" evidence="2">
    <location>
        <position position="234"/>
    </location>
</feature>
<dbReference type="PANTHER" id="PTHR11315">
    <property type="entry name" value="PROTEASE FAMILY C26 GAMMA-GLUTAMYL HYDROLASE"/>
    <property type="match status" value="1"/>
</dbReference>
<name>A0A7J7KBA3_BUGNE</name>
<accession>A0A7J7KBA3</accession>
<dbReference type="GO" id="GO:0005773">
    <property type="term" value="C:vacuole"/>
    <property type="evidence" value="ECO:0007669"/>
    <property type="project" value="TreeGrafter"/>
</dbReference>
<feature type="domain" description="Glutamine amidotransferase" evidence="4">
    <location>
        <begin position="58"/>
        <end position="249"/>
    </location>
</feature>
<organism evidence="5 6">
    <name type="scientific">Bugula neritina</name>
    <name type="common">Brown bryozoan</name>
    <name type="synonym">Sertularia neritina</name>
    <dbReference type="NCBI Taxonomy" id="10212"/>
    <lineage>
        <taxon>Eukaryota</taxon>
        <taxon>Metazoa</taxon>
        <taxon>Spiralia</taxon>
        <taxon>Lophotrochozoa</taxon>
        <taxon>Bryozoa</taxon>
        <taxon>Gymnolaemata</taxon>
        <taxon>Cheilostomatida</taxon>
        <taxon>Flustrina</taxon>
        <taxon>Buguloidea</taxon>
        <taxon>Bugulidae</taxon>
        <taxon>Bugula</taxon>
    </lineage>
</organism>
<evidence type="ECO:0000256" key="2">
    <source>
        <dbReference type="PROSITE-ProRule" id="PRU00607"/>
    </source>
</evidence>
<evidence type="ECO:0000256" key="3">
    <source>
        <dbReference type="SAM" id="SignalP"/>
    </source>
</evidence>
<feature type="chain" id="PRO_5029894048" description="folate gamma-glutamyl hydrolase" evidence="3">
    <location>
        <begin position="19"/>
        <end position="313"/>
    </location>
</feature>
<sequence length="313" mass="35198">MKLGTIVFWTISAAICSCYPSSQPVIGVLLATVNNAPGHYKAMADYKSFIEQGGAAAVPIFVNQTDEYYESIMSRINGVLLPGGGGNILTSFYARVAYKIFQMATKINDAGIHFPIMGICFGMQEMSTWPLKPRQIVSFTCPGAENISLPLHFTKNASSSRLLGNLPSNIAQYMTNESLAAHNHKHCVYMKTYFSLPQFNQFYNVLTTNLDGNGVEYASTIEAKSYPFFALQWHPEKPNFFQNLTMAFNRSLHAILIGQHFSNVLVEQAKMNRQSFKSVHEEKLFLFNNYCTTFSDTFLEHYVFTDADVPKFE</sequence>
<keyword evidence="6" id="KW-1185">Reference proteome</keyword>
<feature type="active site" description="Nucleophile" evidence="1 2">
    <location>
        <position position="120"/>
    </location>
</feature>
<feature type="signal peptide" evidence="3">
    <location>
        <begin position="1"/>
        <end position="18"/>
    </location>
</feature>
<dbReference type="Pfam" id="PF00117">
    <property type="entry name" value="GATase"/>
    <property type="match status" value="1"/>
</dbReference>
<reference evidence="5" key="1">
    <citation type="submission" date="2020-06" db="EMBL/GenBank/DDBJ databases">
        <title>Draft genome of Bugula neritina, a colonial animal packing powerful symbionts and potential medicines.</title>
        <authorList>
            <person name="Rayko M."/>
        </authorList>
    </citation>
    <scope>NUCLEOTIDE SEQUENCE [LARGE SCALE GENOMIC DNA]</scope>
    <source>
        <strain evidence="5">Kwan_BN1</strain>
    </source>
</reference>
<dbReference type="InterPro" id="IPR015527">
    <property type="entry name" value="Pept_C26_g-glut_hydrolase"/>
</dbReference>
<dbReference type="PROSITE" id="PS51257">
    <property type="entry name" value="PROKAR_LIPOPROTEIN"/>
    <property type="match status" value="1"/>
</dbReference>
<dbReference type="InterPro" id="IPR029062">
    <property type="entry name" value="Class_I_gatase-like"/>
</dbReference>
<dbReference type="Proteomes" id="UP000593567">
    <property type="component" value="Unassembled WGS sequence"/>
</dbReference>
<evidence type="ECO:0000256" key="1">
    <source>
        <dbReference type="PIRSR" id="PIRSR615527-1"/>
    </source>
</evidence>
<dbReference type="OrthoDB" id="64220at2759"/>